<feature type="region of interest" description="Disordered" evidence="8">
    <location>
        <begin position="1"/>
        <end position="63"/>
    </location>
</feature>
<keyword evidence="2" id="KW-0813">Transport</keyword>
<evidence type="ECO:0000256" key="2">
    <source>
        <dbReference type="ARBA" id="ARBA00022448"/>
    </source>
</evidence>
<organism evidence="11 12">
    <name type="scientific">Streptomyces zagrosensis</name>
    <dbReference type="NCBI Taxonomy" id="1042984"/>
    <lineage>
        <taxon>Bacteria</taxon>
        <taxon>Bacillati</taxon>
        <taxon>Actinomycetota</taxon>
        <taxon>Actinomycetes</taxon>
        <taxon>Kitasatosporales</taxon>
        <taxon>Streptomycetaceae</taxon>
        <taxon>Streptomyces</taxon>
    </lineage>
</organism>
<dbReference type="CDD" id="cd17321">
    <property type="entry name" value="MFS_MMR_MDR_like"/>
    <property type="match status" value="1"/>
</dbReference>
<evidence type="ECO:0000256" key="9">
    <source>
        <dbReference type="SAM" id="Phobius"/>
    </source>
</evidence>
<dbReference type="InterPro" id="IPR005829">
    <property type="entry name" value="Sugar_transporter_CS"/>
</dbReference>
<keyword evidence="12" id="KW-1185">Reference proteome</keyword>
<feature type="transmembrane region" description="Helical" evidence="9">
    <location>
        <begin position="71"/>
        <end position="96"/>
    </location>
</feature>
<feature type="transmembrane region" description="Helical" evidence="9">
    <location>
        <begin position="392"/>
        <end position="409"/>
    </location>
</feature>
<feature type="transmembrane region" description="Helical" evidence="9">
    <location>
        <begin position="108"/>
        <end position="128"/>
    </location>
</feature>
<evidence type="ECO:0000256" key="4">
    <source>
        <dbReference type="ARBA" id="ARBA00022692"/>
    </source>
</evidence>
<dbReference type="PROSITE" id="PS00216">
    <property type="entry name" value="SUGAR_TRANSPORT_1"/>
    <property type="match status" value="1"/>
</dbReference>
<dbReference type="InterPro" id="IPR020846">
    <property type="entry name" value="MFS_dom"/>
</dbReference>
<evidence type="ECO:0000259" key="10">
    <source>
        <dbReference type="PROSITE" id="PS50850"/>
    </source>
</evidence>
<protein>
    <submittedName>
        <fullName evidence="11">EmrB/QacA subfamily drug resistance transporter</fullName>
    </submittedName>
</protein>
<feature type="transmembrane region" description="Helical" evidence="9">
    <location>
        <begin position="327"/>
        <end position="352"/>
    </location>
</feature>
<dbReference type="GO" id="GO:0046677">
    <property type="term" value="P:response to antibiotic"/>
    <property type="evidence" value="ECO:0007669"/>
    <property type="project" value="UniProtKB-KW"/>
</dbReference>
<dbReference type="Gene3D" id="1.20.1250.20">
    <property type="entry name" value="MFS general substrate transporter like domains"/>
    <property type="match status" value="1"/>
</dbReference>
<keyword evidence="7" id="KW-0046">Antibiotic resistance</keyword>
<evidence type="ECO:0000256" key="8">
    <source>
        <dbReference type="SAM" id="MobiDB-lite"/>
    </source>
</evidence>
<feature type="transmembrane region" description="Helical" evidence="9">
    <location>
        <begin position="256"/>
        <end position="278"/>
    </location>
</feature>
<dbReference type="Proteomes" id="UP000588098">
    <property type="component" value="Unassembled WGS sequence"/>
</dbReference>
<keyword evidence="3" id="KW-1003">Cell membrane</keyword>
<dbReference type="PANTHER" id="PTHR42718:SF46">
    <property type="entry name" value="BLR6921 PROTEIN"/>
    <property type="match status" value="1"/>
</dbReference>
<feature type="transmembrane region" description="Helical" evidence="9">
    <location>
        <begin position="170"/>
        <end position="192"/>
    </location>
</feature>
<dbReference type="PANTHER" id="PTHR42718">
    <property type="entry name" value="MAJOR FACILITATOR SUPERFAMILY MULTIDRUG TRANSPORTER MFSC"/>
    <property type="match status" value="1"/>
</dbReference>
<name>A0A7W9QF41_9ACTN</name>
<evidence type="ECO:0000313" key="12">
    <source>
        <dbReference type="Proteomes" id="UP000588098"/>
    </source>
</evidence>
<evidence type="ECO:0000256" key="5">
    <source>
        <dbReference type="ARBA" id="ARBA00022989"/>
    </source>
</evidence>
<evidence type="ECO:0000256" key="3">
    <source>
        <dbReference type="ARBA" id="ARBA00022475"/>
    </source>
</evidence>
<evidence type="ECO:0000256" key="7">
    <source>
        <dbReference type="ARBA" id="ARBA00023251"/>
    </source>
</evidence>
<evidence type="ECO:0000256" key="6">
    <source>
        <dbReference type="ARBA" id="ARBA00023136"/>
    </source>
</evidence>
<sequence>MREEGTVAPHGGHRDEEPAGKGGAAEGPASADQAARGSTPVGDQDRAGGATLTCEPSGDPRGGPARGAVRYGWVLAVVVGVQFMVTLDASVVNVALPAMRDELGFTEAGLLWVVNAYTLVFGGFLLLGGRAADLFGRRRALWLGLALFGLASLAGGLAQTPQTLVAARAVQGLGAAVLAPVALTIVTTVFPASGRARALGLWSAAGAAGGASGVLIGGALTEYLNWRWVLLINVPIVVLAFAAGREVPDGRPAQRPRLDLVGALLATSGLAALVYGVVRTGTDGWTSAATLLTFGLAAVLLTAFTWQELRRAKEPLVRLGLLARRAVGGANVTMLLLASGQFASFYFVSLYLQRILDYGPAVTGLAFLPFCVGFTASALLSSRLYVRTGPRALVVAGTAAGALGLLWFSRIDIDGTFLGSILGPSLLTSLGIGACFVPLASAATTGGVAGEAGMASGVLNSAQQVGGSLGLAVTASVATSRTDAARGDGDGALAALNHGYGTALLVAACLLAAAALLSWVLPGRQPGPAADTAGAGRAAPEAKG</sequence>
<dbReference type="AlphaFoldDB" id="A0A7W9QF41"/>
<gene>
    <name evidence="11" type="ORF">FHS42_004951</name>
</gene>
<feature type="transmembrane region" description="Helical" evidence="9">
    <location>
        <begin position="284"/>
        <end position="306"/>
    </location>
</feature>
<feature type="transmembrane region" description="Helical" evidence="9">
    <location>
        <begin position="500"/>
        <end position="521"/>
    </location>
</feature>
<dbReference type="EMBL" id="JACHJL010000013">
    <property type="protein sequence ID" value="MBB5937867.1"/>
    <property type="molecule type" value="Genomic_DNA"/>
</dbReference>
<feature type="transmembrane region" description="Helical" evidence="9">
    <location>
        <begin position="358"/>
        <end position="380"/>
    </location>
</feature>
<feature type="transmembrane region" description="Helical" evidence="9">
    <location>
        <begin position="226"/>
        <end position="244"/>
    </location>
</feature>
<keyword evidence="4 9" id="KW-0812">Transmembrane</keyword>
<feature type="domain" description="Major facilitator superfamily (MFS) profile" evidence="10">
    <location>
        <begin position="74"/>
        <end position="526"/>
    </location>
</feature>
<dbReference type="PRINTS" id="PR01036">
    <property type="entry name" value="TCRTETB"/>
</dbReference>
<evidence type="ECO:0000256" key="1">
    <source>
        <dbReference type="ARBA" id="ARBA00004651"/>
    </source>
</evidence>
<reference evidence="11 12" key="1">
    <citation type="submission" date="2020-08" db="EMBL/GenBank/DDBJ databases">
        <title>Genomic Encyclopedia of Type Strains, Phase III (KMG-III): the genomes of soil and plant-associated and newly described type strains.</title>
        <authorList>
            <person name="Whitman W."/>
        </authorList>
    </citation>
    <scope>NUCLEOTIDE SEQUENCE [LARGE SCALE GENOMIC DNA]</scope>
    <source>
        <strain evidence="11 12">CECT 8305</strain>
    </source>
</reference>
<dbReference type="InterPro" id="IPR011701">
    <property type="entry name" value="MFS"/>
</dbReference>
<keyword evidence="6 9" id="KW-0472">Membrane</keyword>
<accession>A0A7W9QF41</accession>
<proteinExistence type="predicted"/>
<comment type="subcellular location">
    <subcellularLocation>
        <location evidence="1">Cell membrane</location>
        <topology evidence="1">Multi-pass membrane protein</topology>
    </subcellularLocation>
</comment>
<dbReference type="GO" id="GO:0022857">
    <property type="term" value="F:transmembrane transporter activity"/>
    <property type="evidence" value="ECO:0007669"/>
    <property type="project" value="InterPro"/>
</dbReference>
<dbReference type="Gene3D" id="1.20.1720.10">
    <property type="entry name" value="Multidrug resistance protein D"/>
    <property type="match status" value="1"/>
</dbReference>
<feature type="transmembrane region" description="Helical" evidence="9">
    <location>
        <begin position="140"/>
        <end position="158"/>
    </location>
</feature>
<dbReference type="Pfam" id="PF07690">
    <property type="entry name" value="MFS_1"/>
    <property type="match status" value="1"/>
</dbReference>
<comment type="caution">
    <text evidence="11">The sequence shown here is derived from an EMBL/GenBank/DDBJ whole genome shotgun (WGS) entry which is preliminary data.</text>
</comment>
<dbReference type="SUPFAM" id="SSF103473">
    <property type="entry name" value="MFS general substrate transporter"/>
    <property type="match status" value="1"/>
</dbReference>
<feature type="transmembrane region" description="Helical" evidence="9">
    <location>
        <begin position="199"/>
        <end position="220"/>
    </location>
</feature>
<dbReference type="GO" id="GO:0005886">
    <property type="term" value="C:plasma membrane"/>
    <property type="evidence" value="ECO:0007669"/>
    <property type="project" value="UniProtKB-SubCell"/>
</dbReference>
<dbReference type="PROSITE" id="PS50850">
    <property type="entry name" value="MFS"/>
    <property type="match status" value="1"/>
</dbReference>
<dbReference type="InterPro" id="IPR036259">
    <property type="entry name" value="MFS_trans_sf"/>
</dbReference>
<evidence type="ECO:0000313" key="11">
    <source>
        <dbReference type="EMBL" id="MBB5937867.1"/>
    </source>
</evidence>
<keyword evidence="5 9" id="KW-1133">Transmembrane helix</keyword>
<dbReference type="RefSeq" id="WP_246495290.1">
    <property type="nucleotide sequence ID" value="NZ_JACHJL010000013.1"/>
</dbReference>